<dbReference type="InterPro" id="IPR029021">
    <property type="entry name" value="Prot-tyrosine_phosphatase-like"/>
</dbReference>
<feature type="domain" description="Tyrosine specific protein phosphatases" evidence="8">
    <location>
        <begin position="529"/>
        <end position="608"/>
    </location>
</feature>
<proteinExistence type="predicted"/>
<evidence type="ECO:0000256" key="2">
    <source>
        <dbReference type="ARBA" id="ARBA00022553"/>
    </source>
</evidence>
<evidence type="ECO:0000256" key="3">
    <source>
        <dbReference type="ARBA" id="ARBA00022801"/>
    </source>
</evidence>
<dbReference type="RefSeq" id="XP_006812233.1">
    <property type="nucleotide sequence ID" value="XM_006812170.1"/>
</dbReference>
<keyword evidence="5" id="KW-0812">Transmembrane</keyword>
<keyword evidence="2" id="KW-0597">Phosphoprotein</keyword>
<dbReference type="GeneID" id="100374454"/>
<dbReference type="CDD" id="cd14547">
    <property type="entry name" value="PTPc-KIM"/>
    <property type="match status" value="1"/>
</dbReference>
<dbReference type="PANTHER" id="PTHR46198">
    <property type="entry name" value="PROTEIN-TYROSINE-PHOSPHATASE"/>
    <property type="match status" value="1"/>
</dbReference>
<dbReference type="InterPro" id="IPR000387">
    <property type="entry name" value="Tyr_Pase_dom"/>
</dbReference>
<dbReference type="SMART" id="SM00404">
    <property type="entry name" value="PTPc_motif"/>
    <property type="match status" value="1"/>
</dbReference>
<evidence type="ECO:0000256" key="6">
    <source>
        <dbReference type="SAM" id="SignalP"/>
    </source>
</evidence>
<dbReference type="PROSITE" id="PS50055">
    <property type="entry name" value="TYR_PHOSPHATASE_PTP"/>
    <property type="match status" value="1"/>
</dbReference>
<evidence type="ECO:0000313" key="10">
    <source>
        <dbReference type="RefSeq" id="XP_006812233.1"/>
    </source>
</evidence>
<dbReference type="InterPro" id="IPR000242">
    <property type="entry name" value="PTP_cat"/>
</dbReference>
<keyword evidence="4" id="KW-0904">Protein phosphatase</keyword>
<dbReference type="PRINTS" id="PR00700">
    <property type="entry name" value="PRTYPHPHTASE"/>
</dbReference>
<dbReference type="InterPro" id="IPR008356">
    <property type="entry name" value="Tyr_Pase_KIM-con"/>
</dbReference>
<dbReference type="Proteomes" id="UP000694865">
    <property type="component" value="Unplaced"/>
</dbReference>
<dbReference type="PRINTS" id="PR01778">
    <property type="entry name" value="KIMPTPASE"/>
</dbReference>
<organism evidence="9 10">
    <name type="scientific">Saccoglossus kowalevskii</name>
    <name type="common">Acorn worm</name>
    <dbReference type="NCBI Taxonomy" id="10224"/>
    <lineage>
        <taxon>Eukaryota</taxon>
        <taxon>Metazoa</taxon>
        <taxon>Hemichordata</taxon>
        <taxon>Enteropneusta</taxon>
        <taxon>Harrimaniidae</taxon>
        <taxon>Saccoglossus</taxon>
    </lineage>
</organism>
<evidence type="ECO:0000256" key="1">
    <source>
        <dbReference type="ARBA" id="ARBA00013064"/>
    </source>
</evidence>
<reference evidence="10" key="1">
    <citation type="submission" date="2025-08" db="UniProtKB">
        <authorList>
            <consortium name="RefSeq"/>
        </authorList>
    </citation>
    <scope>IDENTIFICATION</scope>
    <source>
        <tissue evidence="10">Testes</tissue>
    </source>
</reference>
<evidence type="ECO:0000259" key="8">
    <source>
        <dbReference type="PROSITE" id="PS50056"/>
    </source>
</evidence>
<dbReference type="PROSITE" id="PS00383">
    <property type="entry name" value="TYR_PHOSPHATASE_1"/>
    <property type="match status" value="1"/>
</dbReference>
<dbReference type="PANTHER" id="PTHR46198:SF4">
    <property type="entry name" value="PROTEIN-TYROSINE-PHOSPHATASE"/>
    <property type="match status" value="1"/>
</dbReference>
<evidence type="ECO:0000256" key="4">
    <source>
        <dbReference type="ARBA" id="ARBA00022912"/>
    </source>
</evidence>
<evidence type="ECO:0000313" key="9">
    <source>
        <dbReference type="Proteomes" id="UP000694865"/>
    </source>
</evidence>
<keyword evidence="9" id="KW-1185">Reference proteome</keyword>
<protein>
    <recommendedName>
        <fullName evidence="1">protein-tyrosine-phosphatase</fullName>
        <ecNumber evidence="1">3.1.3.48</ecNumber>
    </recommendedName>
</protein>
<dbReference type="PROSITE" id="PS50056">
    <property type="entry name" value="TYR_PHOSPHATASE_2"/>
    <property type="match status" value="1"/>
</dbReference>
<feature type="transmembrane region" description="Helical" evidence="5">
    <location>
        <begin position="221"/>
        <end position="245"/>
    </location>
</feature>
<dbReference type="InterPro" id="IPR016130">
    <property type="entry name" value="Tyr_Pase_AS"/>
</dbReference>
<dbReference type="EC" id="3.1.3.48" evidence="1"/>
<dbReference type="InterPro" id="IPR003595">
    <property type="entry name" value="Tyr_Pase_cat"/>
</dbReference>
<keyword evidence="3" id="KW-0378">Hydrolase</keyword>
<name>A0ABM0LWU2_SACKO</name>
<keyword evidence="6" id="KW-0732">Signal</keyword>
<feature type="domain" description="Tyrosine-protein phosphatase" evidence="7">
    <location>
        <begin position="380"/>
        <end position="617"/>
    </location>
</feature>
<evidence type="ECO:0000256" key="5">
    <source>
        <dbReference type="SAM" id="Phobius"/>
    </source>
</evidence>
<feature type="chain" id="PRO_5047158105" description="protein-tyrosine-phosphatase" evidence="6">
    <location>
        <begin position="30"/>
        <end position="626"/>
    </location>
</feature>
<feature type="signal peptide" evidence="6">
    <location>
        <begin position="1"/>
        <end position="29"/>
    </location>
</feature>
<dbReference type="Gene3D" id="3.90.190.10">
    <property type="entry name" value="Protein tyrosine phosphatase superfamily"/>
    <property type="match status" value="1"/>
</dbReference>
<sequence length="626" mass="70036">MGRNGLGGGLVLALNIGILCILSIQEAGSVPVSSNSNGFVPGHSAIVGQNPDDRFTNGDLKAHSRNFRPLEELSKRSTLSIRRRKDGSTGESAFEVEPATLSDSVSGEYVVVVEIGGNKVLNESQKEVLLSVLASKLSVSKNNIVILNNQDNVYDMYIIGTNDGDDTGYSESDLIPAADVVSELDLDQLNSLLSDFSIHDVYPQQVYSVDYTDVPFYETSYFPYIIGAAAAVFVLLVAVTCYCCIRRRRRKKAEKELTHVCFYPPIKPELKTGRMVQPEPGQIYAPVARSQPIKIIKAPGLLERRGSNASLTIDLNGRGGATGGIHYGTPPKESSSEEYLSSAGNRMTRKQLRNSLKNVRALHEEFWDIPMNHPEAIDVPGSGTKNRYRTILPNLHTRVILPEINSDPLSTYINANYIRGYEQEESAFIATQGPMAHTINDFWRMIWFTNAPIIVMITKLKERNKVKCEHYWPHTQGIYGDIEICVDNIIRKDGYILRIMTLKYLDEVRHVKHYWYTAWPDHKTPDTAKQLLELVEDVERHRRDDDEDEAIGPVVVHCSAGLGRTGCFIAISIGVLQLIEESMVDILGIVCLMRLDRGGMIQTNEQYEFIHQALCLYEKCLPDIVD</sequence>
<dbReference type="SMART" id="SM00194">
    <property type="entry name" value="PTPc"/>
    <property type="match status" value="1"/>
</dbReference>
<evidence type="ECO:0000259" key="7">
    <source>
        <dbReference type="PROSITE" id="PS50055"/>
    </source>
</evidence>
<dbReference type="SUPFAM" id="SSF52799">
    <property type="entry name" value="(Phosphotyrosine protein) phosphatases II"/>
    <property type="match status" value="1"/>
</dbReference>
<keyword evidence="5" id="KW-0472">Membrane</keyword>
<keyword evidence="5" id="KW-1133">Transmembrane helix</keyword>
<gene>
    <name evidence="10" type="primary">LOC100374454</name>
</gene>
<dbReference type="Pfam" id="PF00102">
    <property type="entry name" value="Y_phosphatase"/>
    <property type="match status" value="1"/>
</dbReference>
<accession>A0ABM0LWU2</accession>